<accession>A0A6A6BK08</accession>
<evidence type="ECO:0000256" key="8">
    <source>
        <dbReference type="ARBA" id="ARBA00022824"/>
    </source>
</evidence>
<dbReference type="GeneID" id="54297807"/>
<keyword evidence="8" id="KW-0256">Endoplasmic reticulum</keyword>
<comment type="function">
    <text evidence="11">Participates in the formation of the lipid-linked precursor oligosaccharide for N-glycosylation. Involved in assembling the dolichol-pyrophosphate-GlcNAc(2)-Man(5) intermediate on the cytoplasmic surface of the ER.</text>
</comment>
<keyword evidence="10 12" id="KW-0472">Membrane</keyword>
<evidence type="ECO:0000313" key="14">
    <source>
        <dbReference type="Proteomes" id="UP000799438"/>
    </source>
</evidence>
<dbReference type="PANTHER" id="PTHR13036">
    <property type="entry name" value="BETA1,4 MANNOSYLTRANSFERASE"/>
    <property type="match status" value="1"/>
</dbReference>
<dbReference type="GO" id="GO:0005789">
    <property type="term" value="C:endoplasmic reticulum membrane"/>
    <property type="evidence" value="ECO:0007669"/>
    <property type="project" value="UniProtKB-SubCell"/>
</dbReference>
<dbReference type="EMBL" id="ML995483">
    <property type="protein sequence ID" value="KAF2142891.1"/>
    <property type="molecule type" value="Genomic_DNA"/>
</dbReference>
<proteinExistence type="predicted"/>
<evidence type="ECO:0000256" key="1">
    <source>
        <dbReference type="ARBA" id="ARBA00004389"/>
    </source>
</evidence>
<dbReference type="Gene3D" id="3.40.50.2000">
    <property type="entry name" value="Glycogen Phosphorylase B"/>
    <property type="match status" value="1"/>
</dbReference>
<comment type="pathway">
    <text evidence="2">Protein modification; protein glycosylation.</text>
</comment>
<evidence type="ECO:0000256" key="10">
    <source>
        <dbReference type="ARBA" id="ARBA00023136"/>
    </source>
</evidence>
<dbReference type="SUPFAM" id="SSF53756">
    <property type="entry name" value="UDP-Glycosyltransferase/glycogen phosphorylase"/>
    <property type="match status" value="1"/>
</dbReference>
<protein>
    <recommendedName>
        <fullName evidence="4">Chitobiosyldiphosphodolichol beta-mannosyltransferase</fullName>
        <ecNumber evidence="3">2.4.1.142</ecNumber>
    </recommendedName>
</protein>
<evidence type="ECO:0000313" key="13">
    <source>
        <dbReference type="EMBL" id="KAF2142891.1"/>
    </source>
</evidence>
<dbReference type="Proteomes" id="UP000799438">
    <property type="component" value="Unassembled WGS sequence"/>
</dbReference>
<dbReference type="RefSeq" id="XP_033398603.1">
    <property type="nucleotide sequence ID" value="XM_033540311.1"/>
</dbReference>
<gene>
    <name evidence="13" type="ORF">K452DRAFT_286523</name>
</gene>
<keyword evidence="7 12" id="KW-0812">Transmembrane</keyword>
<keyword evidence="9 12" id="KW-1133">Transmembrane helix</keyword>
<dbReference type="OrthoDB" id="614844at2759"/>
<name>A0A6A6BK08_9PEZI</name>
<dbReference type="InterPro" id="IPR026051">
    <property type="entry name" value="ALG1-like"/>
</dbReference>
<dbReference type="PANTHER" id="PTHR13036:SF0">
    <property type="entry name" value="CHITOBIOSYLDIPHOSPHODOLICHOL BETA-MANNOSYLTRANSFERASE"/>
    <property type="match status" value="1"/>
</dbReference>
<evidence type="ECO:0000256" key="2">
    <source>
        <dbReference type="ARBA" id="ARBA00004922"/>
    </source>
</evidence>
<sequence>MATTAPTPLQLAASLLALLLLIYLLKPTRHTAASARASSAGRVGVQLVVLGDIGRSPRMQYHALSLARQGRVVDVVGYRESELHPQLEAHARVRVYGVPPWPRQLQPQRKLLFLALAPLKVLWQAWGLWAAVAYRTPPAKYMLVQNPPSIPTLLVARIVCSLRGTTLCIDWHNFGHSILALKLGHEHPLVRIAEKYEYAVSQSVNINFTVTEAMARFLREKHGRQHVVPLYDRPPSHFQPCRSAQDRKAGFADMAKRLGWPNENGPTRVLVSSTSWTADEDFSLLLDALAGYSGLAGTARDLPTVVAIITGKGPQKEHYLSKIRTMEAEKKLEHVRILTAWLSMEDYASLLSYADLGVSLHMSSSGVDLPMKVVDMFGAGLPVVGYRFEAWPELVKEGVNGRGFGDAGELQNLLVDLFTDEAELRKLKEGALGECEHRWDDEWDEKAGRIFI</sequence>
<evidence type="ECO:0000256" key="5">
    <source>
        <dbReference type="ARBA" id="ARBA00022676"/>
    </source>
</evidence>
<organism evidence="13 14">
    <name type="scientific">Aplosporella prunicola CBS 121167</name>
    <dbReference type="NCBI Taxonomy" id="1176127"/>
    <lineage>
        <taxon>Eukaryota</taxon>
        <taxon>Fungi</taxon>
        <taxon>Dikarya</taxon>
        <taxon>Ascomycota</taxon>
        <taxon>Pezizomycotina</taxon>
        <taxon>Dothideomycetes</taxon>
        <taxon>Dothideomycetes incertae sedis</taxon>
        <taxon>Botryosphaeriales</taxon>
        <taxon>Aplosporellaceae</taxon>
        <taxon>Aplosporella</taxon>
    </lineage>
</organism>
<keyword evidence="14" id="KW-1185">Reference proteome</keyword>
<evidence type="ECO:0000256" key="6">
    <source>
        <dbReference type="ARBA" id="ARBA00022679"/>
    </source>
</evidence>
<evidence type="ECO:0000256" key="4">
    <source>
        <dbReference type="ARBA" id="ARBA00015841"/>
    </source>
</evidence>
<evidence type="ECO:0000256" key="3">
    <source>
        <dbReference type="ARBA" id="ARBA00012611"/>
    </source>
</evidence>
<evidence type="ECO:0000256" key="7">
    <source>
        <dbReference type="ARBA" id="ARBA00022692"/>
    </source>
</evidence>
<keyword evidence="6 13" id="KW-0808">Transferase</keyword>
<dbReference type="FunFam" id="3.40.50.2000:FF:000162">
    <property type="entry name" value="Beta-1,4-mannosyltransferase (Alg1), putative"/>
    <property type="match status" value="1"/>
</dbReference>
<reference evidence="13" key="1">
    <citation type="journal article" date="2020" name="Stud. Mycol.">
        <title>101 Dothideomycetes genomes: a test case for predicting lifestyles and emergence of pathogens.</title>
        <authorList>
            <person name="Haridas S."/>
            <person name="Albert R."/>
            <person name="Binder M."/>
            <person name="Bloem J."/>
            <person name="Labutti K."/>
            <person name="Salamov A."/>
            <person name="Andreopoulos B."/>
            <person name="Baker S."/>
            <person name="Barry K."/>
            <person name="Bills G."/>
            <person name="Bluhm B."/>
            <person name="Cannon C."/>
            <person name="Castanera R."/>
            <person name="Culley D."/>
            <person name="Daum C."/>
            <person name="Ezra D."/>
            <person name="Gonzalez J."/>
            <person name="Henrissat B."/>
            <person name="Kuo A."/>
            <person name="Liang C."/>
            <person name="Lipzen A."/>
            <person name="Lutzoni F."/>
            <person name="Magnuson J."/>
            <person name="Mondo S."/>
            <person name="Nolan M."/>
            <person name="Ohm R."/>
            <person name="Pangilinan J."/>
            <person name="Park H.-J."/>
            <person name="Ramirez L."/>
            <person name="Alfaro M."/>
            <person name="Sun H."/>
            <person name="Tritt A."/>
            <person name="Yoshinaga Y."/>
            <person name="Zwiers L.-H."/>
            <person name="Turgeon B."/>
            <person name="Goodwin S."/>
            <person name="Spatafora J."/>
            <person name="Crous P."/>
            <person name="Grigoriev I."/>
        </authorList>
    </citation>
    <scope>NUCLEOTIDE SEQUENCE</scope>
    <source>
        <strain evidence="13">CBS 121167</strain>
    </source>
</reference>
<feature type="transmembrane region" description="Helical" evidence="12">
    <location>
        <begin position="6"/>
        <end position="25"/>
    </location>
</feature>
<feature type="transmembrane region" description="Helical" evidence="12">
    <location>
        <begin position="111"/>
        <end position="132"/>
    </location>
</feature>
<evidence type="ECO:0000256" key="11">
    <source>
        <dbReference type="ARBA" id="ARBA00024899"/>
    </source>
</evidence>
<dbReference type="Pfam" id="PF13692">
    <property type="entry name" value="Glyco_trans_1_4"/>
    <property type="match status" value="1"/>
</dbReference>
<keyword evidence="5" id="KW-0328">Glycosyltransferase</keyword>
<evidence type="ECO:0000256" key="9">
    <source>
        <dbReference type="ARBA" id="ARBA00022989"/>
    </source>
</evidence>
<dbReference type="GO" id="GO:0004578">
    <property type="term" value="F:chitobiosyldiphosphodolichol beta-mannosyltransferase activity"/>
    <property type="evidence" value="ECO:0007669"/>
    <property type="project" value="UniProtKB-EC"/>
</dbReference>
<dbReference type="EC" id="2.4.1.142" evidence="3"/>
<comment type="subcellular location">
    <subcellularLocation>
        <location evidence="1">Endoplasmic reticulum membrane</location>
        <topology evidence="1">Single-pass membrane protein</topology>
    </subcellularLocation>
</comment>
<evidence type="ECO:0000256" key="12">
    <source>
        <dbReference type="SAM" id="Phobius"/>
    </source>
</evidence>
<dbReference type="AlphaFoldDB" id="A0A6A6BK08"/>